<organism evidence="1 2">
    <name type="scientific">Plenodomus tracheiphilus IPT5</name>
    <dbReference type="NCBI Taxonomy" id="1408161"/>
    <lineage>
        <taxon>Eukaryota</taxon>
        <taxon>Fungi</taxon>
        <taxon>Dikarya</taxon>
        <taxon>Ascomycota</taxon>
        <taxon>Pezizomycotina</taxon>
        <taxon>Dothideomycetes</taxon>
        <taxon>Pleosporomycetidae</taxon>
        <taxon>Pleosporales</taxon>
        <taxon>Pleosporineae</taxon>
        <taxon>Leptosphaeriaceae</taxon>
        <taxon>Plenodomus</taxon>
    </lineage>
</organism>
<sequence>MRLHATRPCCRCDFAHVGARISCFAAVAQSFCCRSSQASGAVFVQAQLLLNSFARPQPFEPPMQSATLTGVVQDVATCMSILSLWARHRRCTTSDLLFIAHERSTAAAKSVAQNTADGDLHIHQRSAAWPVIFDAVYSRRNISMCDPAELAFFQLLRPALVGFFINKISVQSRFSCPLVTGRACGPTRSVGITTAYACLDRCLWREAGMQPWTQRPTITGGNLCDATAPGSRLVPELYLLVQ</sequence>
<gene>
    <name evidence="1" type="ORF">T440DRAFT_111306</name>
</gene>
<evidence type="ECO:0000313" key="1">
    <source>
        <dbReference type="EMBL" id="KAF2850356.1"/>
    </source>
</evidence>
<dbReference type="EMBL" id="MU006307">
    <property type="protein sequence ID" value="KAF2850356.1"/>
    <property type="molecule type" value="Genomic_DNA"/>
</dbReference>
<evidence type="ECO:0000313" key="2">
    <source>
        <dbReference type="Proteomes" id="UP000799423"/>
    </source>
</evidence>
<keyword evidence="2" id="KW-1185">Reference proteome</keyword>
<reference evidence="1" key="1">
    <citation type="submission" date="2020-01" db="EMBL/GenBank/DDBJ databases">
        <authorList>
            <consortium name="DOE Joint Genome Institute"/>
            <person name="Haridas S."/>
            <person name="Albert R."/>
            <person name="Binder M."/>
            <person name="Bloem J."/>
            <person name="Labutti K."/>
            <person name="Salamov A."/>
            <person name="Andreopoulos B."/>
            <person name="Baker S.E."/>
            <person name="Barry K."/>
            <person name="Bills G."/>
            <person name="Bluhm B.H."/>
            <person name="Cannon C."/>
            <person name="Castanera R."/>
            <person name="Culley D.E."/>
            <person name="Daum C."/>
            <person name="Ezra D."/>
            <person name="Gonzalez J.B."/>
            <person name="Henrissat B."/>
            <person name="Kuo A."/>
            <person name="Liang C."/>
            <person name="Lipzen A."/>
            <person name="Lutzoni F."/>
            <person name="Magnuson J."/>
            <person name="Mondo S."/>
            <person name="Nolan M."/>
            <person name="Ohm R."/>
            <person name="Pangilinan J."/>
            <person name="Park H.-J."/>
            <person name="Ramirez L."/>
            <person name="Alfaro M."/>
            <person name="Sun H."/>
            <person name="Tritt A."/>
            <person name="Yoshinaga Y."/>
            <person name="Zwiers L.-H."/>
            <person name="Turgeon B.G."/>
            <person name="Goodwin S.B."/>
            <person name="Spatafora J.W."/>
            <person name="Crous P.W."/>
            <person name="Grigoriev I.V."/>
        </authorList>
    </citation>
    <scope>NUCLEOTIDE SEQUENCE</scope>
    <source>
        <strain evidence="1">IPT5</strain>
    </source>
</reference>
<name>A0A6A7B489_9PLEO</name>
<dbReference type="Proteomes" id="UP000799423">
    <property type="component" value="Unassembled WGS sequence"/>
</dbReference>
<dbReference type="OrthoDB" id="10593655at2759"/>
<protein>
    <submittedName>
        <fullName evidence="1">Uncharacterized protein</fullName>
    </submittedName>
</protein>
<proteinExistence type="predicted"/>
<dbReference type="AlphaFoldDB" id="A0A6A7B489"/>
<accession>A0A6A7B489</accession>